<dbReference type="EC" id="3.1.-.-" evidence="8"/>
<keyword evidence="2 8" id="KW-0540">Nuclease</keyword>
<proteinExistence type="inferred from homology"/>
<evidence type="ECO:0000313" key="9">
    <source>
        <dbReference type="EMBL" id="KYC48596.1"/>
    </source>
</evidence>
<keyword evidence="5 8" id="KW-0378">Hydrolase</keyword>
<dbReference type="SUPFAM" id="SSF143430">
    <property type="entry name" value="TTP0101/SSO1404-like"/>
    <property type="match status" value="1"/>
</dbReference>
<dbReference type="AlphaFoldDB" id="A0A150IUE0"/>
<dbReference type="InterPro" id="IPR019199">
    <property type="entry name" value="Virulence_VapD/CRISPR_Cas2"/>
</dbReference>
<evidence type="ECO:0000256" key="2">
    <source>
        <dbReference type="ARBA" id="ARBA00022722"/>
    </source>
</evidence>
<evidence type="ECO:0000313" key="10">
    <source>
        <dbReference type="Proteomes" id="UP000075578"/>
    </source>
</evidence>
<dbReference type="PANTHER" id="PTHR34405">
    <property type="entry name" value="CRISPR-ASSOCIATED ENDORIBONUCLEASE CAS2"/>
    <property type="match status" value="1"/>
</dbReference>
<evidence type="ECO:0000256" key="5">
    <source>
        <dbReference type="ARBA" id="ARBA00022801"/>
    </source>
</evidence>
<comment type="function">
    <text evidence="8">CRISPR (clustered regularly interspaced short palindromic repeat), is an adaptive immune system that provides protection against mobile genetic elements (viruses, transposable elements and conjugative plasmids). CRISPR clusters contain sequences complementary to antecedent mobile elements and target invading nucleic acids. CRISPR clusters are transcribed and processed into CRISPR RNA (crRNA). Functions as a ssRNA-specific endoribonuclease. Involved in the integration of spacer DNA into the CRISPR cassette.</text>
</comment>
<dbReference type="HAMAP" id="MF_01471">
    <property type="entry name" value="Cas2"/>
    <property type="match status" value="1"/>
</dbReference>
<dbReference type="GO" id="GO:0051607">
    <property type="term" value="P:defense response to virus"/>
    <property type="evidence" value="ECO:0007669"/>
    <property type="project" value="UniProtKB-UniRule"/>
</dbReference>
<dbReference type="Gene3D" id="3.30.70.240">
    <property type="match status" value="1"/>
</dbReference>
<comment type="subunit">
    <text evidence="8">Homodimer, forms a heterotetramer with a Cas1 homodimer.</text>
</comment>
<comment type="caution">
    <text evidence="9">The sequence shown here is derived from an EMBL/GenBank/DDBJ whole genome shotgun (WGS) entry which is preliminary data.</text>
</comment>
<feature type="binding site" evidence="8">
    <location>
        <position position="8"/>
    </location>
    <ligand>
        <name>Mg(2+)</name>
        <dbReference type="ChEBI" id="CHEBI:18420"/>
        <note>catalytic</note>
    </ligand>
</feature>
<accession>A0A150IUE0</accession>
<dbReference type="CDD" id="cd09725">
    <property type="entry name" value="Cas2_I_II_III"/>
    <property type="match status" value="1"/>
</dbReference>
<evidence type="ECO:0000256" key="3">
    <source>
        <dbReference type="ARBA" id="ARBA00022723"/>
    </source>
</evidence>
<protein>
    <recommendedName>
        <fullName evidence="8">CRISPR-associated endoribonuclease Cas2</fullName>
        <ecNumber evidence="8">3.1.-.-</ecNumber>
    </recommendedName>
</protein>
<evidence type="ECO:0000256" key="7">
    <source>
        <dbReference type="ARBA" id="ARBA00023118"/>
    </source>
</evidence>
<evidence type="ECO:0000256" key="4">
    <source>
        <dbReference type="ARBA" id="ARBA00022759"/>
    </source>
</evidence>
<comment type="cofactor">
    <cofactor evidence="1 8">
        <name>Mg(2+)</name>
        <dbReference type="ChEBI" id="CHEBI:18420"/>
    </cofactor>
</comment>
<keyword evidence="6 8" id="KW-0460">Magnesium</keyword>
<dbReference type="PATRIC" id="fig|1705564.3.peg.1690"/>
<reference evidence="9 10" key="1">
    <citation type="journal article" date="2016" name="ISME J.">
        <title>Chasing the elusive Euryarchaeota class WSA2: genomes reveal a uniquely fastidious methyl-reducing methanogen.</title>
        <authorList>
            <person name="Nobu M.K."/>
            <person name="Narihiro T."/>
            <person name="Kuroda K."/>
            <person name="Mei R."/>
            <person name="Liu W.T."/>
        </authorList>
    </citation>
    <scope>NUCLEOTIDE SEQUENCE [LARGE SCALE GENOMIC DNA]</scope>
    <source>
        <strain evidence="9">U1lsi0528_Bin089</strain>
    </source>
</reference>
<dbReference type="EMBL" id="LNGD01000137">
    <property type="protein sequence ID" value="KYC48596.1"/>
    <property type="molecule type" value="Genomic_DNA"/>
</dbReference>
<keyword evidence="7 8" id="KW-0051">Antiviral defense</keyword>
<dbReference type="PANTHER" id="PTHR34405:SF1">
    <property type="entry name" value="CRISPR-ASSOCIATED ENDORIBONUCLEASE CAS2"/>
    <property type="match status" value="1"/>
</dbReference>
<sequence>MYAIIVYDIKVERVNKVKGYLRKHLNWIQNSVFEGEVTLSELEVIKKGLKNIINKNEDSVIIFTARSEKAFGRQILGVEKAPISGIL</sequence>
<keyword evidence="4 8" id="KW-0255">Endonuclease</keyword>
<dbReference type="Proteomes" id="UP000075578">
    <property type="component" value="Unassembled WGS sequence"/>
</dbReference>
<dbReference type="Pfam" id="PF09827">
    <property type="entry name" value="CRISPR_Cas2"/>
    <property type="match status" value="1"/>
</dbReference>
<comment type="similarity">
    <text evidence="8">Belongs to the CRISPR-associated endoribonuclease Cas2 protein family.</text>
</comment>
<gene>
    <name evidence="8 9" type="primary">cas2</name>
    <name evidence="9" type="ORF">AMQ74_01591</name>
</gene>
<dbReference type="NCBIfam" id="TIGR01573">
    <property type="entry name" value="cas2"/>
    <property type="match status" value="1"/>
</dbReference>
<dbReference type="InterPro" id="IPR021127">
    <property type="entry name" value="CRISPR_associated_Cas2"/>
</dbReference>
<evidence type="ECO:0000256" key="8">
    <source>
        <dbReference type="HAMAP-Rule" id="MF_01471"/>
    </source>
</evidence>
<dbReference type="GO" id="GO:0046872">
    <property type="term" value="F:metal ion binding"/>
    <property type="evidence" value="ECO:0007669"/>
    <property type="project" value="UniProtKB-UniRule"/>
</dbReference>
<dbReference type="GO" id="GO:0004521">
    <property type="term" value="F:RNA endonuclease activity"/>
    <property type="evidence" value="ECO:0007669"/>
    <property type="project" value="InterPro"/>
</dbReference>
<evidence type="ECO:0000256" key="1">
    <source>
        <dbReference type="ARBA" id="ARBA00001946"/>
    </source>
</evidence>
<name>A0A150IUE0_9EURY</name>
<dbReference type="GO" id="GO:0016787">
    <property type="term" value="F:hydrolase activity"/>
    <property type="evidence" value="ECO:0007669"/>
    <property type="project" value="UniProtKB-KW"/>
</dbReference>
<keyword evidence="3 8" id="KW-0479">Metal-binding</keyword>
<evidence type="ECO:0000256" key="6">
    <source>
        <dbReference type="ARBA" id="ARBA00022842"/>
    </source>
</evidence>
<organism evidence="9 10">
    <name type="scientific">Candidatus Methanofastidiosum methylothiophilum</name>
    <dbReference type="NCBI Taxonomy" id="1705564"/>
    <lineage>
        <taxon>Archaea</taxon>
        <taxon>Methanobacteriati</taxon>
        <taxon>Methanobacteriota</taxon>
        <taxon>Stenosarchaea group</taxon>
        <taxon>Candidatus Methanofastidiosia</taxon>
        <taxon>Candidatus Methanofastidiosales</taxon>
        <taxon>Candidatus Methanofastidiosaceae</taxon>
        <taxon>Candidatus Methanofastidiosum</taxon>
    </lineage>
</organism>
<dbReference type="GO" id="GO:0043571">
    <property type="term" value="P:maintenance of CRISPR repeat elements"/>
    <property type="evidence" value="ECO:0007669"/>
    <property type="project" value="UniProtKB-UniRule"/>
</dbReference>